<protein>
    <recommendedName>
        <fullName evidence="10 11">UDP-N-acetylmuramoyl-tripeptide--D-alanyl-D-alanine ligase</fullName>
        <ecNumber evidence="10 11">6.3.2.10</ecNumber>
    </recommendedName>
    <alternativeName>
        <fullName evidence="10">D-alanyl-D-alanine-adding enzyme</fullName>
    </alternativeName>
</protein>
<evidence type="ECO:0000256" key="2">
    <source>
        <dbReference type="ARBA" id="ARBA00022598"/>
    </source>
</evidence>
<comment type="function">
    <text evidence="10 11">Involved in cell wall formation. Catalyzes the final step in the synthesis of UDP-N-acetylmuramoyl-pentapeptide, the precursor of murein.</text>
</comment>
<evidence type="ECO:0000256" key="1">
    <source>
        <dbReference type="ARBA" id="ARBA00022490"/>
    </source>
</evidence>
<dbReference type="GO" id="GO:0005737">
    <property type="term" value="C:cytoplasm"/>
    <property type="evidence" value="ECO:0007669"/>
    <property type="project" value="UniProtKB-SubCell"/>
</dbReference>
<dbReference type="InterPro" id="IPR005863">
    <property type="entry name" value="UDP-N-AcMur_synth"/>
</dbReference>
<dbReference type="GO" id="GO:0047480">
    <property type="term" value="F:UDP-N-acetylmuramoyl-tripeptide-D-alanyl-D-alanine ligase activity"/>
    <property type="evidence" value="ECO:0007669"/>
    <property type="project" value="UniProtKB-UniRule"/>
</dbReference>
<feature type="domain" description="Mur ligase central" evidence="14">
    <location>
        <begin position="111"/>
        <end position="297"/>
    </location>
</feature>
<dbReference type="PANTHER" id="PTHR43024">
    <property type="entry name" value="UDP-N-ACETYLMURAMOYL-TRIPEPTIDE--D-ALANYL-D-ALANINE LIGASE"/>
    <property type="match status" value="1"/>
</dbReference>
<dbReference type="RefSeq" id="WP_106999967.1">
    <property type="nucleotide sequence ID" value="NZ_DBFCCR010000008.1"/>
</dbReference>
<evidence type="ECO:0000256" key="3">
    <source>
        <dbReference type="ARBA" id="ARBA00022618"/>
    </source>
</evidence>
<dbReference type="Gene3D" id="3.90.190.20">
    <property type="entry name" value="Mur ligase, C-terminal domain"/>
    <property type="match status" value="1"/>
</dbReference>
<evidence type="ECO:0000256" key="10">
    <source>
        <dbReference type="HAMAP-Rule" id="MF_02019"/>
    </source>
</evidence>
<dbReference type="GO" id="GO:0071555">
    <property type="term" value="P:cell wall organization"/>
    <property type="evidence" value="ECO:0007669"/>
    <property type="project" value="UniProtKB-KW"/>
</dbReference>
<comment type="caution">
    <text evidence="15">The sequence shown here is derived from an EMBL/GenBank/DDBJ whole genome shotgun (WGS) entry which is preliminary data.</text>
</comment>
<dbReference type="Pfam" id="PF02875">
    <property type="entry name" value="Mur_ligase_C"/>
    <property type="match status" value="1"/>
</dbReference>
<dbReference type="InterPro" id="IPR004101">
    <property type="entry name" value="Mur_ligase_C"/>
</dbReference>
<keyword evidence="4 10" id="KW-0547">Nucleotide-binding</keyword>
<dbReference type="GO" id="GO:0008360">
    <property type="term" value="P:regulation of cell shape"/>
    <property type="evidence" value="ECO:0007669"/>
    <property type="project" value="UniProtKB-KW"/>
</dbReference>
<evidence type="ECO:0000313" key="15">
    <source>
        <dbReference type="EMBL" id="PST38789.1"/>
    </source>
</evidence>
<dbReference type="GO" id="GO:0009252">
    <property type="term" value="P:peptidoglycan biosynthetic process"/>
    <property type="evidence" value="ECO:0007669"/>
    <property type="project" value="UniProtKB-UniRule"/>
</dbReference>
<keyword evidence="1 10" id="KW-0963">Cytoplasm</keyword>
<evidence type="ECO:0000259" key="12">
    <source>
        <dbReference type="Pfam" id="PF01225"/>
    </source>
</evidence>
<dbReference type="NCBIfam" id="TIGR01143">
    <property type="entry name" value="murF"/>
    <property type="match status" value="1"/>
</dbReference>
<dbReference type="InterPro" id="IPR035911">
    <property type="entry name" value="MurE/MurF_N"/>
</dbReference>
<evidence type="ECO:0000256" key="11">
    <source>
        <dbReference type="RuleBase" id="RU004136"/>
    </source>
</evidence>
<keyword evidence="3 10" id="KW-0132">Cell division</keyword>
<comment type="pathway">
    <text evidence="10 11">Cell wall biogenesis; peptidoglycan biosynthesis.</text>
</comment>
<dbReference type="SUPFAM" id="SSF53623">
    <property type="entry name" value="MurD-like peptide ligases, catalytic domain"/>
    <property type="match status" value="1"/>
</dbReference>
<keyword evidence="2 10" id="KW-0436">Ligase</keyword>
<sequence>MDHITVRHIVEAVSGTLLCGDADTELKHISIDSRSMRGADLFVPLIGEKSDAHRFLVQAMDNGAAAALTSEHEAAPEGFHGALIQVKDTKLALQTIGRCLRARLSIPLVGITGSVGKTTTREMVAAALSAKYKTFKTPANHNSQIGVPLTISEISENDEIGVLELGMSEPGEMAVIAEIAAVDSAVMTNIGVTHIENLGSRENILKEKLHIQDGMKAGGILFVNGDNDMLSTVHAKAGCHTVRYGLGADNDYRAEDLSYPDGFPSFTMVHGEVRVPVKLTVMGEHNVMNALAALAVADAYGVPLADAAEKLLEFGGFKNRQQIYHKNGYTIVDDTYNASPDSMKAAIGVLSSLPAGRRIAVLADMKELGENTIQFHREVGAFLAEKPVDILVVYGELAQSIAEGAKRVKPDLHIVSFEEDEKEDMLDWLDAQIGEGDAVLFKGSNSMKLGETASRFISVEKTPTSSGGK</sequence>
<dbReference type="InterPro" id="IPR036565">
    <property type="entry name" value="Mur-like_cat_sf"/>
</dbReference>
<evidence type="ECO:0000256" key="6">
    <source>
        <dbReference type="ARBA" id="ARBA00022960"/>
    </source>
</evidence>
<gene>
    <name evidence="10" type="primary">murF</name>
    <name evidence="15" type="ORF">C7U56_02245</name>
</gene>
<dbReference type="Gene3D" id="3.40.1190.10">
    <property type="entry name" value="Mur-like, catalytic domain"/>
    <property type="match status" value="1"/>
</dbReference>
<organism evidence="15 16">
    <name type="scientific">Clostridium fessum</name>
    <dbReference type="NCBI Taxonomy" id="2126740"/>
    <lineage>
        <taxon>Bacteria</taxon>
        <taxon>Bacillati</taxon>
        <taxon>Bacillota</taxon>
        <taxon>Clostridia</taxon>
        <taxon>Eubacteriales</taxon>
        <taxon>Clostridiaceae</taxon>
        <taxon>Clostridium</taxon>
    </lineage>
</organism>
<keyword evidence="9 10" id="KW-0961">Cell wall biogenesis/degradation</keyword>
<evidence type="ECO:0000256" key="7">
    <source>
        <dbReference type="ARBA" id="ARBA00022984"/>
    </source>
</evidence>
<dbReference type="GO" id="GO:0051301">
    <property type="term" value="P:cell division"/>
    <property type="evidence" value="ECO:0007669"/>
    <property type="project" value="UniProtKB-KW"/>
</dbReference>
<name>A0A2T3FU54_9CLOT</name>
<feature type="binding site" evidence="10">
    <location>
        <begin position="113"/>
        <end position="119"/>
    </location>
    <ligand>
        <name>ATP</name>
        <dbReference type="ChEBI" id="CHEBI:30616"/>
    </ligand>
</feature>
<feature type="domain" description="Mur ligase N-terminal catalytic" evidence="12">
    <location>
        <begin position="26"/>
        <end position="91"/>
    </location>
</feature>
<dbReference type="Pfam" id="PF08245">
    <property type="entry name" value="Mur_ligase_M"/>
    <property type="match status" value="1"/>
</dbReference>
<reference evidence="15 16" key="1">
    <citation type="submission" date="2018-03" db="EMBL/GenBank/DDBJ databases">
        <title>Lachnoclostridium SNUG30386 gen.nov., sp.nov., isolated from human faeces.</title>
        <authorList>
            <person name="Seo B."/>
            <person name="Jeon K."/>
            <person name="Ko G."/>
        </authorList>
    </citation>
    <scope>NUCLEOTIDE SEQUENCE [LARGE SCALE GENOMIC DNA]</scope>
    <source>
        <strain evidence="15 16">SNUG30386</strain>
    </source>
</reference>
<keyword evidence="8 10" id="KW-0131">Cell cycle</keyword>
<keyword evidence="16" id="KW-1185">Reference proteome</keyword>
<evidence type="ECO:0000259" key="14">
    <source>
        <dbReference type="Pfam" id="PF08245"/>
    </source>
</evidence>
<accession>A0A2T3FU54</accession>
<dbReference type="InterPro" id="IPR036615">
    <property type="entry name" value="Mur_ligase_C_dom_sf"/>
</dbReference>
<comment type="subcellular location">
    <subcellularLocation>
        <location evidence="10 11">Cytoplasm</location>
    </subcellularLocation>
</comment>
<dbReference type="AlphaFoldDB" id="A0A2T3FU54"/>
<dbReference type="EC" id="6.3.2.10" evidence="10 11"/>
<evidence type="ECO:0000259" key="13">
    <source>
        <dbReference type="Pfam" id="PF02875"/>
    </source>
</evidence>
<dbReference type="SUPFAM" id="SSF63418">
    <property type="entry name" value="MurE/MurF N-terminal domain"/>
    <property type="match status" value="1"/>
</dbReference>
<evidence type="ECO:0000256" key="5">
    <source>
        <dbReference type="ARBA" id="ARBA00022840"/>
    </source>
</evidence>
<dbReference type="HAMAP" id="MF_02019">
    <property type="entry name" value="MurF"/>
    <property type="match status" value="1"/>
</dbReference>
<dbReference type="InterPro" id="IPR000713">
    <property type="entry name" value="Mur_ligase_N"/>
</dbReference>
<dbReference type="Proteomes" id="UP000241048">
    <property type="component" value="Unassembled WGS sequence"/>
</dbReference>
<dbReference type="EMBL" id="PYLO01000001">
    <property type="protein sequence ID" value="PST38789.1"/>
    <property type="molecule type" value="Genomic_DNA"/>
</dbReference>
<keyword evidence="7 10" id="KW-0573">Peptidoglycan synthesis</keyword>
<dbReference type="Pfam" id="PF01225">
    <property type="entry name" value="Mur_ligase"/>
    <property type="match status" value="1"/>
</dbReference>
<dbReference type="InterPro" id="IPR051046">
    <property type="entry name" value="MurCDEF_CellWall_CoF430Synth"/>
</dbReference>
<proteinExistence type="inferred from homology"/>
<dbReference type="Gene3D" id="3.40.1390.10">
    <property type="entry name" value="MurE/MurF, N-terminal domain"/>
    <property type="match status" value="1"/>
</dbReference>
<feature type="domain" description="Mur ligase C-terminal" evidence="13">
    <location>
        <begin position="320"/>
        <end position="444"/>
    </location>
</feature>
<comment type="similarity">
    <text evidence="10">Belongs to the MurCDEF family. MurF subfamily.</text>
</comment>
<dbReference type="GO" id="GO:0008766">
    <property type="term" value="F:UDP-N-acetylmuramoylalanyl-D-glutamyl-2,6-diaminopimelate-D-alanyl-D-alanine ligase activity"/>
    <property type="evidence" value="ECO:0007669"/>
    <property type="project" value="RHEA"/>
</dbReference>
<comment type="catalytic activity">
    <reaction evidence="10 11">
        <text>D-alanyl-D-alanine + UDP-N-acetyl-alpha-D-muramoyl-L-alanyl-gamma-D-glutamyl-meso-2,6-diaminopimelate + ATP = UDP-N-acetyl-alpha-D-muramoyl-L-alanyl-gamma-D-glutamyl-meso-2,6-diaminopimeloyl-D-alanyl-D-alanine + ADP + phosphate + H(+)</text>
        <dbReference type="Rhea" id="RHEA:28374"/>
        <dbReference type="ChEBI" id="CHEBI:15378"/>
        <dbReference type="ChEBI" id="CHEBI:30616"/>
        <dbReference type="ChEBI" id="CHEBI:43474"/>
        <dbReference type="ChEBI" id="CHEBI:57822"/>
        <dbReference type="ChEBI" id="CHEBI:61386"/>
        <dbReference type="ChEBI" id="CHEBI:83905"/>
        <dbReference type="ChEBI" id="CHEBI:456216"/>
        <dbReference type="EC" id="6.3.2.10"/>
    </reaction>
</comment>
<dbReference type="InterPro" id="IPR013221">
    <property type="entry name" value="Mur_ligase_cen"/>
</dbReference>
<dbReference type="SUPFAM" id="SSF53244">
    <property type="entry name" value="MurD-like peptide ligases, peptide-binding domain"/>
    <property type="match status" value="1"/>
</dbReference>
<evidence type="ECO:0000256" key="8">
    <source>
        <dbReference type="ARBA" id="ARBA00023306"/>
    </source>
</evidence>
<dbReference type="GO" id="GO:0005524">
    <property type="term" value="F:ATP binding"/>
    <property type="evidence" value="ECO:0007669"/>
    <property type="project" value="UniProtKB-UniRule"/>
</dbReference>
<evidence type="ECO:0000256" key="4">
    <source>
        <dbReference type="ARBA" id="ARBA00022741"/>
    </source>
</evidence>
<dbReference type="UniPathway" id="UPA00219"/>
<keyword evidence="5 10" id="KW-0067">ATP-binding</keyword>
<evidence type="ECO:0000313" key="16">
    <source>
        <dbReference type="Proteomes" id="UP000241048"/>
    </source>
</evidence>
<keyword evidence="6 10" id="KW-0133">Cell shape</keyword>
<evidence type="ECO:0000256" key="9">
    <source>
        <dbReference type="ARBA" id="ARBA00023316"/>
    </source>
</evidence>
<dbReference type="PANTHER" id="PTHR43024:SF1">
    <property type="entry name" value="UDP-N-ACETYLMURAMOYL-TRIPEPTIDE--D-ALANYL-D-ALANINE LIGASE"/>
    <property type="match status" value="1"/>
</dbReference>